<feature type="compositionally biased region" description="Polar residues" evidence="1">
    <location>
        <begin position="25"/>
        <end position="42"/>
    </location>
</feature>
<comment type="caution">
    <text evidence="2">The sequence shown here is derived from an EMBL/GenBank/DDBJ whole genome shotgun (WGS) entry which is preliminary data.</text>
</comment>
<evidence type="ECO:0000256" key="1">
    <source>
        <dbReference type="SAM" id="MobiDB-lite"/>
    </source>
</evidence>
<proteinExistence type="predicted"/>
<keyword evidence="3" id="KW-1185">Reference proteome</keyword>
<reference evidence="2 3" key="1">
    <citation type="journal article" date="2019" name="Nat. Ecol. Evol.">
        <title>Megaphylogeny resolves global patterns of mushroom evolution.</title>
        <authorList>
            <person name="Varga T."/>
            <person name="Krizsan K."/>
            <person name="Foldi C."/>
            <person name="Dima B."/>
            <person name="Sanchez-Garcia M."/>
            <person name="Sanchez-Ramirez S."/>
            <person name="Szollosi G.J."/>
            <person name="Szarkandi J.G."/>
            <person name="Papp V."/>
            <person name="Albert L."/>
            <person name="Andreopoulos W."/>
            <person name="Angelini C."/>
            <person name="Antonin V."/>
            <person name="Barry K.W."/>
            <person name="Bougher N.L."/>
            <person name="Buchanan P."/>
            <person name="Buyck B."/>
            <person name="Bense V."/>
            <person name="Catcheside P."/>
            <person name="Chovatia M."/>
            <person name="Cooper J."/>
            <person name="Damon W."/>
            <person name="Desjardin D."/>
            <person name="Finy P."/>
            <person name="Geml J."/>
            <person name="Haridas S."/>
            <person name="Hughes K."/>
            <person name="Justo A."/>
            <person name="Karasinski D."/>
            <person name="Kautmanova I."/>
            <person name="Kiss B."/>
            <person name="Kocsube S."/>
            <person name="Kotiranta H."/>
            <person name="LaButti K.M."/>
            <person name="Lechner B.E."/>
            <person name="Liimatainen K."/>
            <person name="Lipzen A."/>
            <person name="Lukacs Z."/>
            <person name="Mihaltcheva S."/>
            <person name="Morgado L.N."/>
            <person name="Niskanen T."/>
            <person name="Noordeloos M.E."/>
            <person name="Ohm R.A."/>
            <person name="Ortiz-Santana B."/>
            <person name="Ovrebo C."/>
            <person name="Racz N."/>
            <person name="Riley R."/>
            <person name="Savchenko A."/>
            <person name="Shiryaev A."/>
            <person name="Soop K."/>
            <person name="Spirin V."/>
            <person name="Szebenyi C."/>
            <person name="Tomsovsky M."/>
            <person name="Tulloss R.E."/>
            <person name="Uehling J."/>
            <person name="Grigoriev I.V."/>
            <person name="Vagvolgyi C."/>
            <person name="Papp T."/>
            <person name="Martin F.M."/>
            <person name="Miettinen O."/>
            <person name="Hibbett D.S."/>
            <person name="Nagy L.G."/>
        </authorList>
    </citation>
    <scope>NUCLEOTIDE SEQUENCE [LARGE SCALE GENOMIC DNA]</scope>
    <source>
        <strain evidence="2 3">FP101781</strain>
    </source>
</reference>
<feature type="compositionally biased region" description="Low complexity" evidence="1">
    <location>
        <begin position="58"/>
        <end position="70"/>
    </location>
</feature>
<feature type="region of interest" description="Disordered" evidence="1">
    <location>
        <begin position="1"/>
        <end position="74"/>
    </location>
</feature>
<evidence type="ECO:0000313" key="3">
    <source>
        <dbReference type="Proteomes" id="UP000298030"/>
    </source>
</evidence>
<gene>
    <name evidence="2" type="ORF">FA13DRAFT_1725817</name>
</gene>
<sequence length="114" mass="12401">MGNMVKTMSVIHTHRKTSNHKDASSNRPTKSSRLTVRNTSGLSKAASPGLDSSTAYDPSTSPTYYHTSSSVETGSRAKVTLYLWVARLSFTECVPLSVEATELQPSSCLAREYV</sequence>
<name>A0A4Y7TW11_COPMI</name>
<organism evidence="2 3">
    <name type="scientific">Coprinellus micaceus</name>
    <name type="common">Glistening ink-cap mushroom</name>
    <name type="synonym">Coprinus micaceus</name>
    <dbReference type="NCBI Taxonomy" id="71717"/>
    <lineage>
        <taxon>Eukaryota</taxon>
        <taxon>Fungi</taxon>
        <taxon>Dikarya</taxon>
        <taxon>Basidiomycota</taxon>
        <taxon>Agaricomycotina</taxon>
        <taxon>Agaricomycetes</taxon>
        <taxon>Agaricomycetidae</taxon>
        <taxon>Agaricales</taxon>
        <taxon>Agaricineae</taxon>
        <taxon>Psathyrellaceae</taxon>
        <taxon>Coprinellus</taxon>
    </lineage>
</organism>
<dbReference type="Proteomes" id="UP000298030">
    <property type="component" value="Unassembled WGS sequence"/>
</dbReference>
<protein>
    <submittedName>
        <fullName evidence="2">Uncharacterized protein</fullName>
    </submittedName>
</protein>
<dbReference type="AlphaFoldDB" id="A0A4Y7TW11"/>
<accession>A0A4Y7TW11</accession>
<dbReference type="EMBL" id="QPFP01000003">
    <property type="protein sequence ID" value="TEB38171.1"/>
    <property type="molecule type" value="Genomic_DNA"/>
</dbReference>
<evidence type="ECO:0000313" key="2">
    <source>
        <dbReference type="EMBL" id="TEB38171.1"/>
    </source>
</evidence>